<dbReference type="GO" id="GO:0005654">
    <property type="term" value="C:nucleoplasm"/>
    <property type="evidence" value="ECO:0007669"/>
    <property type="project" value="TreeGrafter"/>
</dbReference>
<proteinExistence type="predicted"/>
<dbReference type="PANTHER" id="PTHR16148">
    <property type="entry name" value="NF-KAPPA-B-REPRESSING FACTOR-RELATED"/>
    <property type="match status" value="1"/>
</dbReference>
<dbReference type="Proteomes" id="UP001344447">
    <property type="component" value="Unassembled WGS sequence"/>
</dbReference>
<dbReference type="EMBL" id="JAVFKY010000001">
    <property type="protein sequence ID" value="KAK5582139.1"/>
    <property type="molecule type" value="Genomic_DNA"/>
</dbReference>
<dbReference type="GO" id="GO:0008270">
    <property type="term" value="F:zinc ion binding"/>
    <property type="evidence" value="ECO:0007669"/>
    <property type="project" value="UniProtKB-KW"/>
</dbReference>
<feature type="region of interest" description="Disordered" evidence="2">
    <location>
        <begin position="162"/>
        <end position="273"/>
    </location>
</feature>
<feature type="compositionally biased region" description="Polar residues" evidence="2">
    <location>
        <begin position="522"/>
        <end position="545"/>
    </location>
</feature>
<keyword evidence="1" id="KW-0862">Zinc</keyword>
<dbReference type="AlphaFoldDB" id="A0AAN7YRU5"/>
<keyword evidence="1" id="KW-0863">Zinc-finger</keyword>
<feature type="domain" description="SWIM-type" evidence="3">
    <location>
        <begin position="379"/>
        <end position="416"/>
    </location>
</feature>
<gene>
    <name evidence="4" type="ORF">RB653_003722</name>
</gene>
<evidence type="ECO:0000256" key="2">
    <source>
        <dbReference type="SAM" id="MobiDB-lite"/>
    </source>
</evidence>
<dbReference type="PANTHER" id="PTHR16148:SF14">
    <property type="entry name" value="MYND-TYPE DOMAIN-CONTAINING PROTEIN"/>
    <property type="match status" value="1"/>
</dbReference>
<evidence type="ECO:0000259" key="3">
    <source>
        <dbReference type="PROSITE" id="PS50966"/>
    </source>
</evidence>
<feature type="compositionally biased region" description="Low complexity" evidence="2">
    <location>
        <begin position="162"/>
        <end position="192"/>
    </location>
</feature>
<dbReference type="GO" id="GO:0005730">
    <property type="term" value="C:nucleolus"/>
    <property type="evidence" value="ECO:0007669"/>
    <property type="project" value="TreeGrafter"/>
</dbReference>
<reference evidence="4 5" key="1">
    <citation type="submission" date="2023-11" db="EMBL/GenBank/DDBJ databases">
        <title>Dfirmibasis_genome.</title>
        <authorList>
            <person name="Edelbroek B."/>
            <person name="Kjellin J."/>
            <person name="Jerlstrom-Hultqvist J."/>
            <person name="Soderbom F."/>
        </authorList>
    </citation>
    <scope>NUCLEOTIDE SEQUENCE [LARGE SCALE GENOMIC DNA]</scope>
    <source>
        <strain evidence="4 5">TNS-C-14</strain>
    </source>
</reference>
<keyword evidence="1" id="KW-0479">Metal-binding</keyword>
<organism evidence="4 5">
    <name type="scientific">Dictyostelium firmibasis</name>
    <dbReference type="NCBI Taxonomy" id="79012"/>
    <lineage>
        <taxon>Eukaryota</taxon>
        <taxon>Amoebozoa</taxon>
        <taxon>Evosea</taxon>
        <taxon>Eumycetozoa</taxon>
        <taxon>Dictyostelia</taxon>
        <taxon>Dictyosteliales</taxon>
        <taxon>Dictyosteliaceae</taxon>
        <taxon>Dictyostelium</taxon>
    </lineage>
</organism>
<protein>
    <recommendedName>
        <fullName evidence="3">SWIM-type domain-containing protein</fullName>
    </recommendedName>
</protein>
<evidence type="ECO:0000313" key="5">
    <source>
        <dbReference type="Proteomes" id="UP001344447"/>
    </source>
</evidence>
<dbReference type="InterPro" id="IPR007527">
    <property type="entry name" value="Znf_SWIM"/>
</dbReference>
<sequence length="545" mass="61335">MDNNRSLVLWDNSNVVNEDFSLLLEELESHSNYLINQPSFNLMVEIFPTMGSYLIESLSLQRNILLYNEISKLPIDQQQPYKSSFRHLSFELLENPNYKPIITRINNNSINNNSEIIKDNEKININNEKNKNINSVVGNESNNKIIKNEIKAIDLENDIYTYPTTPKKTTKTIIDNNHGDLPNNTNNNNSNNKTQLSSSLPSTPIKPIPHSPLLKSHSSLTASIQSKTTPTKTPIKSNNSNTNNNSDNSNNNNNNNNNSNNNNNNNNIPQLPQPINKTEKQLEVMPDSYHNLVYGGNTEICEPTTDVNDFPNLVKINYAKTLRGGESSYLRWRGLPDKIVSDRLDKGQSKSMKILHKFPANTNILEQKFIVKGESTLCYEVLIGGSRNVCSCEDYYKRHQGNGFCKHIAHAFIHGLGVPRASHIIYQKAMTKKERYYLFIHHDKNVIANTRERIPDDIGDPNSIELTTATTTTSTTTTPTSTPKKVKTLNSLPPLTSHKTEVIDGVDDSSNSKLISPKKRSQSLNSTPNKKAKASNNSHEVINLD</sequence>
<feature type="compositionally biased region" description="Low complexity" evidence="2">
    <location>
        <begin position="211"/>
        <end position="220"/>
    </location>
</feature>
<feature type="compositionally biased region" description="Low complexity" evidence="2">
    <location>
        <begin position="227"/>
        <end position="267"/>
    </location>
</feature>
<name>A0AAN7YRU5_9MYCE</name>
<accession>A0AAN7YRU5</accession>
<feature type="region of interest" description="Disordered" evidence="2">
    <location>
        <begin position="469"/>
        <end position="545"/>
    </location>
</feature>
<evidence type="ECO:0000256" key="1">
    <source>
        <dbReference type="PROSITE-ProRule" id="PRU00325"/>
    </source>
</evidence>
<feature type="compositionally biased region" description="Polar residues" evidence="2">
    <location>
        <begin position="193"/>
        <end position="202"/>
    </location>
</feature>
<keyword evidence="5" id="KW-1185">Reference proteome</keyword>
<evidence type="ECO:0000313" key="4">
    <source>
        <dbReference type="EMBL" id="KAK5582139.1"/>
    </source>
</evidence>
<feature type="compositionally biased region" description="Low complexity" evidence="2">
    <location>
        <begin position="469"/>
        <end position="483"/>
    </location>
</feature>
<dbReference type="PROSITE" id="PS50966">
    <property type="entry name" value="ZF_SWIM"/>
    <property type="match status" value="1"/>
</dbReference>
<comment type="caution">
    <text evidence="4">The sequence shown here is derived from an EMBL/GenBank/DDBJ whole genome shotgun (WGS) entry which is preliminary data.</text>
</comment>